<proteinExistence type="predicted"/>
<keyword evidence="3" id="KW-1185">Reference proteome</keyword>
<feature type="domain" description="Lipoyl-binding" evidence="1">
    <location>
        <begin position="9"/>
        <end position="66"/>
    </location>
</feature>
<dbReference type="OrthoDB" id="4414160at2"/>
<evidence type="ECO:0000259" key="1">
    <source>
        <dbReference type="Pfam" id="PF00364"/>
    </source>
</evidence>
<dbReference type="SUPFAM" id="SSF51230">
    <property type="entry name" value="Single hybrid motif"/>
    <property type="match status" value="1"/>
</dbReference>
<dbReference type="Pfam" id="PF00364">
    <property type="entry name" value="Biotin_lipoyl"/>
    <property type="match status" value="1"/>
</dbReference>
<sequence length="69" mass="7007">MNICAPFAGIVRFHVHPGQTVATGDVLATVEAVKLEGPVPAPGPGTVASLAQEDFSDVLGGDLLLEVNP</sequence>
<gene>
    <name evidence="2" type="ORF">C5L39_07310</name>
</gene>
<dbReference type="Proteomes" id="UP000266975">
    <property type="component" value="Unassembled WGS sequence"/>
</dbReference>
<dbReference type="Gene3D" id="2.40.50.100">
    <property type="match status" value="1"/>
</dbReference>
<accession>A0A3M8K541</accession>
<name>A0A3M8K541_9CORY</name>
<evidence type="ECO:0000313" key="3">
    <source>
        <dbReference type="Proteomes" id="UP000266975"/>
    </source>
</evidence>
<reference evidence="2 3" key="1">
    <citation type="submission" date="2018-02" db="EMBL/GenBank/DDBJ databases">
        <title>Corynebacterium alimpuense sp. nov., a marine obligate actinomycete isolated from sediments of Valparaiso bay, Chile.</title>
        <authorList>
            <person name="Claverias F."/>
            <person name="Gonzales-Siles L."/>
            <person name="Salva-Serra F."/>
            <person name="Inganaes E."/>
            <person name="Molin K."/>
            <person name="Cumsille A."/>
            <person name="Undabarrena A."/>
            <person name="Couve E."/>
            <person name="Moore E.R.B."/>
            <person name="Gomila M."/>
            <person name="Camara B."/>
        </authorList>
    </citation>
    <scope>NUCLEOTIDE SEQUENCE [LARGE SCALE GENOMIC DNA]</scope>
    <source>
        <strain evidence="2 3">CCUG 69366</strain>
    </source>
</reference>
<dbReference type="CDD" id="cd06850">
    <property type="entry name" value="biotinyl_domain"/>
    <property type="match status" value="1"/>
</dbReference>
<evidence type="ECO:0000313" key="2">
    <source>
        <dbReference type="EMBL" id="RNE48321.1"/>
    </source>
</evidence>
<dbReference type="EMBL" id="PTJO01000005">
    <property type="protein sequence ID" value="RNE48321.1"/>
    <property type="molecule type" value="Genomic_DNA"/>
</dbReference>
<comment type="caution">
    <text evidence="2">The sequence shown here is derived from an EMBL/GenBank/DDBJ whole genome shotgun (WGS) entry which is preliminary data.</text>
</comment>
<dbReference type="InterPro" id="IPR000089">
    <property type="entry name" value="Biotin_lipoyl"/>
</dbReference>
<dbReference type="AlphaFoldDB" id="A0A3M8K541"/>
<dbReference type="RefSeq" id="WP_123048253.1">
    <property type="nucleotide sequence ID" value="NZ_PTJO01000005.1"/>
</dbReference>
<protein>
    <submittedName>
        <fullName evidence="2">Acetyl-CoA carboxylase biotin carboxyl carrier protein subunit</fullName>
    </submittedName>
</protein>
<dbReference type="InterPro" id="IPR011053">
    <property type="entry name" value="Single_hybrid_motif"/>
</dbReference>
<organism evidence="2 3">
    <name type="scientific">Corynebacterium alimapuense</name>
    <dbReference type="NCBI Taxonomy" id="1576874"/>
    <lineage>
        <taxon>Bacteria</taxon>
        <taxon>Bacillati</taxon>
        <taxon>Actinomycetota</taxon>
        <taxon>Actinomycetes</taxon>
        <taxon>Mycobacteriales</taxon>
        <taxon>Corynebacteriaceae</taxon>
        <taxon>Corynebacterium</taxon>
    </lineage>
</organism>